<accession>A0AAN6SSE0</accession>
<dbReference type="InterPro" id="IPR058257">
    <property type="entry name" value="CorA-like_dom"/>
</dbReference>
<feature type="transmembrane region" description="Helical" evidence="2">
    <location>
        <begin position="651"/>
        <end position="670"/>
    </location>
</feature>
<dbReference type="Pfam" id="PF26616">
    <property type="entry name" value="CorA-like"/>
    <property type="match status" value="2"/>
</dbReference>
<keyword evidence="2" id="KW-0472">Membrane</keyword>
<dbReference type="Gene3D" id="1.20.58.340">
    <property type="entry name" value="Magnesium transport protein CorA, transmembrane region"/>
    <property type="match status" value="1"/>
</dbReference>
<dbReference type="EMBL" id="MU854368">
    <property type="protein sequence ID" value="KAK4040852.1"/>
    <property type="molecule type" value="Genomic_DNA"/>
</dbReference>
<feature type="region of interest" description="Disordered" evidence="1">
    <location>
        <begin position="94"/>
        <end position="118"/>
    </location>
</feature>
<feature type="transmembrane region" description="Helical" evidence="2">
    <location>
        <begin position="609"/>
        <end position="631"/>
    </location>
</feature>
<sequence length="808" mass="90400">MAATDDSRRGAPGNHEDPKLTKFHMAMKNFHRYPYNLDLRHTKEKVKFVGDFRQHFDQTKDDILLLLKQNVRGFRRKLIEKKIRVQIHDAGLRDANSNSTSMSSQGQPPITPGTSSSIAHVPRMQWGEESFASAGASNDDTDVYLVSNSKHLEDTFGINSLHPPANPQDFKPRADPVCRFIFLATAAPTSRRIKITEELLLQILTYHQVSPCFLNFISYFGHDPLSGGGDLFFGGFRSLKSFAEPLFKLEALGRSGYHYQLAFELRTVFRPPSEDAEHFVHRQLGEREVIEEATIADDLRRSWIRRRKNNNNNDNNSSNNNNNNIGAVFRMLPAWLRLRDDNDGAGEEAATASTTQTSDNPDLWPLDKCAIYHHFDVENGKSLWMITAAEGEGNKPPPERDGPDTPSESEACQPPSFRDVKDARFSGDISSTSSVDERFRASLSVLLWLADWSLSEYAQYITMLDDDLQKLTRPYIEDTDDGGPVHEIGIKKLNGYMEKLDEIIVALQANLRVCKAALRFYRDELLQDRKLKTRNLAWLADRDARARIREDLADFEDKMRWVCTSTQEMLRRAVVVKQVGVHRLLQNRDVRTTNELAIVTHKDSRTMRVFSTITLVLLPMSVVSTVFSTDIVDFQPGSGGGFAGSWSGPGALWWAVTTVLVTLLVSWAAATAGKAGTVPSTASGSKDWNDPNVAGGVSRDHDDESWGWMTRVRRGINDARVSAGPYKHAIRVAHRRVVGFLTRPARESAPSDRARGSPQQLAVQQPEVSEAMASPEGGELRGKGFEQASTVEQGLSPSYSTKEVVTVE</sequence>
<keyword evidence="5" id="KW-1185">Reference proteome</keyword>
<keyword evidence="2" id="KW-1133">Transmembrane helix</keyword>
<evidence type="ECO:0000259" key="3">
    <source>
        <dbReference type="Pfam" id="PF26616"/>
    </source>
</evidence>
<evidence type="ECO:0000313" key="5">
    <source>
        <dbReference type="Proteomes" id="UP001303115"/>
    </source>
</evidence>
<feature type="region of interest" description="Disordered" evidence="1">
    <location>
        <begin position="743"/>
        <end position="808"/>
    </location>
</feature>
<dbReference type="AlphaFoldDB" id="A0AAN6SSE0"/>
<feature type="region of interest" description="Disordered" evidence="1">
    <location>
        <begin position="1"/>
        <end position="20"/>
    </location>
</feature>
<feature type="compositionally biased region" description="Polar residues" evidence="1">
    <location>
        <begin position="95"/>
        <end position="118"/>
    </location>
</feature>
<proteinExistence type="predicted"/>
<evidence type="ECO:0000313" key="4">
    <source>
        <dbReference type="EMBL" id="KAK4040852.1"/>
    </source>
</evidence>
<organism evidence="4 5">
    <name type="scientific">Parachaetomium inaequale</name>
    <dbReference type="NCBI Taxonomy" id="2588326"/>
    <lineage>
        <taxon>Eukaryota</taxon>
        <taxon>Fungi</taxon>
        <taxon>Dikarya</taxon>
        <taxon>Ascomycota</taxon>
        <taxon>Pezizomycotina</taxon>
        <taxon>Sordariomycetes</taxon>
        <taxon>Sordariomycetidae</taxon>
        <taxon>Sordariales</taxon>
        <taxon>Chaetomiaceae</taxon>
        <taxon>Parachaetomium</taxon>
    </lineage>
</organism>
<gene>
    <name evidence="4" type="ORF">C8A01DRAFT_35128</name>
</gene>
<feature type="compositionally biased region" description="Polar residues" evidence="1">
    <location>
        <begin position="757"/>
        <end position="767"/>
    </location>
</feature>
<evidence type="ECO:0000256" key="1">
    <source>
        <dbReference type="SAM" id="MobiDB-lite"/>
    </source>
</evidence>
<feature type="compositionally biased region" description="Polar residues" evidence="1">
    <location>
        <begin position="787"/>
        <end position="808"/>
    </location>
</feature>
<dbReference type="Proteomes" id="UP001303115">
    <property type="component" value="Unassembled WGS sequence"/>
</dbReference>
<evidence type="ECO:0000256" key="2">
    <source>
        <dbReference type="SAM" id="Phobius"/>
    </source>
</evidence>
<comment type="caution">
    <text evidence="4">The sequence shown here is derived from an EMBL/GenBank/DDBJ whole genome shotgun (WGS) entry which is preliminary data.</text>
</comment>
<feature type="region of interest" description="Disordered" evidence="1">
    <location>
        <begin position="675"/>
        <end position="701"/>
    </location>
</feature>
<reference evidence="5" key="1">
    <citation type="journal article" date="2023" name="Mol. Phylogenet. Evol.">
        <title>Genome-scale phylogeny and comparative genomics of the fungal order Sordariales.</title>
        <authorList>
            <person name="Hensen N."/>
            <person name="Bonometti L."/>
            <person name="Westerberg I."/>
            <person name="Brannstrom I.O."/>
            <person name="Guillou S."/>
            <person name="Cros-Aarteil S."/>
            <person name="Calhoun S."/>
            <person name="Haridas S."/>
            <person name="Kuo A."/>
            <person name="Mondo S."/>
            <person name="Pangilinan J."/>
            <person name="Riley R."/>
            <person name="LaButti K."/>
            <person name="Andreopoulos B."/>
            <person name="Lipzen A."/>
            <person name="Chen C."/>
            <person name="Yan M."/>
            <person name="Daum C."/>
            <person name="Ng V."/>
            <person name="Clum A."/>
            <person name="Steindorff A."/>
            <person name="Ohm R.A."/>
            <person name="Martin F."/>
            <person name="Silar P."/>
            <person name="Natvig D.O."/>
            <person name="Lalanne C."/>
            <person name="Gautier V."/>
            <person name="Ament-Velasquez S.L."/>
            <person name="Kruys A."/>
            <person name="Hutchinson M.I."/>
            <person name="Powell A.J."/>
            <person name="Barry K."/>
            <person name="Miller A.N."/>
            <person name="Grigoriev I.V."/>
            <person name="Debuchy R."/>
            <person name="Gladieux P."/>
            <person name="Hiltunen Thoren M."/>
            <person name="Johannesson H."/>
        </authorList>
    </citation>
    <scope>NUCLEOTIDE SEQUENCE [LARGE SCALE GENOMIC DNA]</scope>
    <source>
        <strain evidence="5">CBS 284.82</strain>
    </source>
</reference>
<name>A0AAN6SSE0_9PEZI</name>
<feature type="domain" description="CorA-like transporter" evidence="3">
    <location>
        <begin position="147"/>
        <end position="283"/>
    </location>
</feature>
<feature type="domain" description="CorA-like transporter" evidence="3">
    <location>
        <begin position="354"/>
        <end position="390"/>
    </location>
</feature>
<feature type="region of interest" description="Disordered" evidence="1">
    <location>
        <begin position="390"/>
        <end position="422"/>
    </location>
</feature>
<feature type="compositionally biased region" description="Basic and acidic residues" evidence="1">
    <location>
        <begin position="744"/>
        <end position="755"/>
    </location>
</feature>
<protein>
    <recommendedName>
        <fullName evidence="3">CorA-like transporter domain-containing protein</fullName>
    </recommendedName>
</protein>
<keyword evidence="2" id="KW-0812">Transmembrane</keyword>